<evidence type="ECO:0000256" key="9">
    <source>
        <dbReference type="SAM" id="MobiDB-lite"/>
    </source>
</evidence>
<dbReference type="InterPro" id="IPR001487">
    <property type="entry name" value="Bromodomain"/>
</dbReference>
<evidence type="ECO:0000256" key="6">
    <source>
        <dbReference type="ARBA" id="ARBA00023163"/>
    </source>
</evidence>
<keyword evidence="13" id="KW-1185">Reference proteome</keyword>
<dbReference type="Gene3D" id="1.20.920.10">
    <property type="entry name" value="Bromodomain-like"/>
    <property type="match status" value="2"/>
</dbReference>
<sequence length="910" mass="103104">MPAATAPRTLERAPDAELALMKSVIDTVIAYKDESGNTIADVFMEVVNRRAFPDYFQIIKNPIALQNILNKLKQKRYPSFKVFINDAARVFHNAKTYNRPSSQIYQDAVTLEGVLLEELKKLTKMENPVITEEDAVLPDLGPLPTTDSEGEDEEEGAGPEAEAEAEEEEGSNDGSGDEEEDEEDEDEEDEEAEDEEAEDEDEEMEDADATKDDAENESDDGASRTRRSSRRSVKKLTDVGNDDDEEEKKPRGRKEPKRRGRPPRVDAPFECRIKSILKGIRKYRTPEDGPRHAAFEKIPDPKISPEYHRVIENPIAIDTLKKKVKRRVYKTVDEFMDDVYLMFDNALQYNEDDSQIYLDATFLKDEAKKLFEAEMEKDDSSYIDPSSKSSSDRDPVASIEHKGDTFSIGDWIELTNPLDADKPIVAQIFRTFKKRSDGKLGINVCWYYRPENTVHRANKRFYENEVAKTGQYRDHDVEDIVGRCFVMFYTKASRGRPAGSKGKNIYICEARYNEEKRLFNRIKTWKSCIPDEIRSRKDDTELWQKQVPLKKFPSPIKHLLPADAKMGDKIPTATWVREDAPPRGAVYLGERRSVDSPSPEPTPPPRPKSPTPPPPPPPQAVPTTQPRPQASRRPTSTSSGTPAPAAMTPRQFHQGLQAQLAPMPGPGMYGQFTPQPQPQQPFYQPPPQQQQQQQPQQQYPQAPYPQMSMMGVPGPSQGHNSHPRPQGDAGNDMPGEHNVFAVNAAWTTKALEHLETRNGIPVFYSGIPQNVANTRITFQDWGYPFNQGSGIPVRGHREAQCQAAVRRLLQADANGIPLDDDQKWAWEEATKTLQDFQERERTAGSTALEDRPLHVAMKYPLEQAFSKLLDMKEQTGGTIEMDLYPNEEVRHFRNLKREREREGMQNGPGG</sequence>
<feature type="region of interest" description="Disordered" evidence="9">
    <location>
        <begin position="130"/>
        <end position="266"/>
    </location>
</feature>
<keyword evidence="7" id="KW-0539">Nucleus</keyword>
<dbReference type="GO" id="GO:0006338">
    <property type="term" value="P:chromatin remodeling"/>
    <property type="evidence" value="ECO:0007669"/>
    <property type="project" value="InterPro"/>
</dbReference>
<dbReference type="SUPFAM" id="SSF47370">
    <property type="entry name" value="Bromodomain"/>
    <property type="match status" value="2"/>
</dbReference>
<reference evidence="12 13" key="1">
    <citation type="submission" date="2019-10" db="EMBL/GenBank/DDBJ databases">
        <authorList>
            <person name="Palmer J.M."/>
        </authorList>
    </citation>
    <scope>NUCLEOTIDE SEQUENCE [LARGE SCALE GENOMIC DNA]</scope>
    <source>
        <strain evidence="12 13">TWF730</strain>
    </source>
</reference>
<feature type="compositionally biased region" description="Low complexity" evidence="9">
    <location>
        <begin position="689"/>
        <end position="706"/>
    </location>
</feature>
<comment type="subcellular location">
    <subcellularLocation>
        <location evidence="1">Nucleus</location>
    </subcellularLocation>
</comment>
<dbReference type="Pfam" id="PF00439">
    <property type="entry name" value="Bromodomain"/>
    <property type="match status" value="2"/>
</dbReference>
<evidence type="ECO:0000256" key="4">
    <source>
        <dbReference type="ARBA" id="ARBA00023015"/>
    </source>
</evidence>
<name>A0AAV9VNU2_9PEZI</name>
<evidence type="ECO:0000259" key="11">
    <source>
        <dbReference type="PROSITE" id="PS51038"/>
    </source>
</evidence>
<feature type="compositionally biased region" description="Pro residues" evidence="9">
    <location>
        <begin position="675"/>
        <end position="688"/>
    </location>
</feature>
<dbReference type="Gene3D" id="2.30.30.490">
    <property type="match status" value="1"/>
</dbReference>
<accession>A0AAV9VNU2</accession>
<dbReference type="CDD" id="cd04369">
    <property type="entry name" value="Bromodomain"/>
    <property type="match status" value="1"/>
</dbReference>
<comment type="caution">
    <text evidence="12">The sequence shown here is derived from an EMBL/GenBank/DDBJ whole genome shotgun (WGS) entry which is preliminary data.</text>
</comment>
<dbReference type="Proteomes" id="UP001373714">
    <property type="component" value="Unassembled WGS sequence"/>
</dbReference>
<keyword evidence="6" id="KW-0804">Transcription</keyword>
<dbReference type="CDD" id="cd04717">
    <property type="entry name" value="BAH_polybromo"/>
    <property type="match status" value="1"/>
</dbReference>
<protein>
    <submittedName>
        <fullName evidence="12">Uncharacterized protein</fullName>
    </submittedName>
</protein>
<keyword evidence="5 8" id="KW-0103">Bromodomain</keyword>
<keyword evidence="3" id="KW-0156">Chromatin regulator</keyword>
<feature type="compositionally biased region" description="Acidic residues" evidence="9">
    <location>
        <begin position="148"/>
        <end position="207"/>
    </location>
</feature>
<feature type="domain" description="BAH" evidence="11">
    <location>
        <begin position="404"/>
        <end position="523"/>
    </location>
</feature>
<gene>
    <name evidence="12" type="ORF">TWF730_000492</name>
</gene>
<dbReference type="PANTHER" id="PTHR16062:SF21">
    <property type="entry name" value="CHROMATIN STRUCTURE-REMODELING COMPLEX SUBUNIT RSC1-RELATED"/>
    <property type="match status" value="1"/>
</dbReference>
<feature type="compositionally biased region" description="Low complexity" evidence="9">
    <location>
        <begin position="621"/>
        <end position="647"/>
    </location>
</feature>
<feature type="compositionally biased region" description="Basic residues" evidence="9">
    <location>
        <begin position="250"/>
        <end position="262"/>
    </location>
</feature>
<keyword evidence="2" id="KW-0677">Repeat</keyword>
<evidence type="ECO:0000256" key="8">
    <source>
        <dbReference type="PROSITE-ProRule" id="PRU00035"/>
    </source>
</evidence>
<evidence type="ECO:0000313" key="13">
    <source>
        <dbReference type="Proteomes" id="UP001373714"/>
    </source>
</evidence>
<dbReference type="GO" id="GO:0003682">
    <property type="term" value="F:chromatin binding"/>
    <property type="evidence" value="ECO:0007669"/>
    <property type="project" value="InterPro"/>
</dbReference>
<dbReference type="AlphaFoldDB" id="A0AAV9VNU2"/>
<evidence type="ECO:0000256" key="7">
    <source>
        <dbReference type="ARBA" id="ARBA00023242"/>
    </source>
</evidence>
<feature type="region of interest" description="Disordered" evidence="9">
    <location>
        <begin position="659"/>
        <end position="736"/>
    </location>
</feature>
<dbReference type="InterPro" id="IPR001025">
    <property type="entry name" value="BAH_dom"/>
</dbReference>
<dbReference type="PANTHER" id="PTHR16062">
    <property type="entry name" value="SWI/SNF-RELATED"/>
    <property type="match status" value="1"/>
</dbReference>
<evidence type="ECO:0000256" key="2">
    <source>
        <dbReference type="ARBA" id="ARBA00022737"/>
    </source>
</evidence>
<evidence type="ECO:0000256" key="3">
    <source>
        <dbReference type="ARBA" id="ARBA00022853"/>
    </source>
</evidence>
<dbReference type="Pfam" id="PF01426">
    <property type="entry name" value="BAH"/>
    <property type="match status" value="1"/>
</dbReference>
<dbReference type="GO" id="GO:0016586">
    <property type="term" value="C:RSC-type complex"/>
    <property type="evidence" value="ECO:0007669"/>
    <property type="project" value="InterPro"/>
</dbReference>
<dbReference type="SMART" id="SM00439">
    <property type="entry name" value="BAH"/>
    <property type="match status" value="1"/>
</dbReference>
<dbReference type="InterPro" id="IPR018359">
    <property type="entry name" value="Bromodomain_CS"/>
</dbReference>
<feature type="compositionally biased region" description="Pro residues" evidence="9">
    <location>
        <begin position="598"/>
        <end position="620"/>
    </location>
</feature>
<dbReference type="SMART" id="SM00297">
    <property type="entry name" value="BROMO"/>
    <property type="match status" value="2"/>
</dbReference>
<dbReference type="InterPro" id="IPR043151">
    <property type="entry name" value="BAH_sf"/>
</dbReference>
<evidence type="ECO:0000259" key="10">
    <source>
        <dbReference type="PROSITE" id="PS50014"/>
    </source>
</evidence>
<feature type="region of interest" description="Disordered" evidence="9">
    <location>
        <begin position="588"/>
        <end position="647"/>
    </location>
</feature>
<dbReference type="InterPro" id="IPR036427">
    <property type="entry name" value="Bromodomain-like_sf"/>
</dbReference>
<dbReference type="PROSITE" id="PS50014">
    <property type="entry name" value="BROMODOMAIN_2"/>
    <property type="match status" value="2"/>
</dbReference>
<dbReference type="PRINTS" id="PR00503">
    <property type="entry name" value="BROMODOMAIN"/>
</dbReference>
<evidence type="ECO:0000256" key="5">
    <source>
        <dbReference type="ARBA" id="ARBA00023117"/>
    </source>
</evidence>
<keyword evidence="4" id="KW-0805">Transcription regulation</keyword>
<organism evidence="12 13">
    <name type="scientific">Orbilia blumenaviensis</name>
    <dbReference type="NCBI Taxonomy" id="1796055"/>
    <lineage>
        <taxon>Eukaryota</taxon>
        <taxon>Fungi</taxon>
        <taxon>Dikarya</taxon>
        <taxon>Ascomycota</taxon>
        <taxon>Pezizomycotina</taxon>
        <taxon>Orbiliomycetes</taxon>
        <taxon>Orbiliales</taxon>
        <taxon>Orbiliaceae</taxon>
        <taxon>Orbilia</taxon>
    </lineage>
</organism>
<dbReference type="PROSITE" id="PS51038">
    <property type="entry name" value="BAH"/>
    <property type="match status" value="1"/>
</dbReference>
<evidence type="ECO:0000313" key="12">
    <source>
        <dbReference type="EMBL" id="KAK6363045.1"/>
    </source>
</evidence>
<feature type="domain" description="Bromo" evidence="10">
    <location>
        <begin position="35"/>
        <end position="105"/>
    </location>
</feature>
<evidence type="ECO:0000256" key="1">
    <source>
        <dbReference type="ARBA" id="ARBA00004123"/>
    </source>
</evidence>
<dbReference type="PROSITE" id="PS00633">
    <property type="entry name" value="BROMODOMAIN_1"/>
    <property type="match status" value="1"/>
</dbReference>
<dbReference type="InterPro" id="IPR037382">
    <property type="entry name" value="Rsc/polybromo"/>
</dbReference>
<dbReference type="GO" id="GO:0006368">
    <property type="term" value="P:transcription elongation by RNA polymerase II"/>
    <property type="evidence" value="ECO:0007669"/>
    <property type="project" value="TreeGrafter"/>
</dbReference>
<dbReference type="EMBL" id="JAVHNS010000001">
    <property type="protein sequence ID" value="KAK6363045.1"/>
    <property type="molecule type" value="Genomic_DNA"/>
</dbReference>
<feature type="domain" description="Bromo" evidence="10">
    <location>
        <begin position="287"/>
        <end position="357"/>
    </location>
</feature>
<feature type="compositionally biased region" description="Basic residues" evidence="9">
    <location>
        <begin position="224"/>
        <end position="234"/>
    </location>
</feature>
<proteinExistence type="predicted"/>